<evidence type="ECO:0000313" key="3">
    <source>
        <dbReference type="Proteomes" id="UP001235840"/>
    </source>
</evidence>
<dbReference type="Proteomes" id="UP001235840">
    <property type="component" value="Unassembled WGS sequence"/>
</dbReference>
<dbReference type="PANTHER" id="PTHR47432">
    <property type="entry name" value="CELL WALL ASSEMBLY REGULATOR SMI1"/>
    <property type="match status" value="1"/>
</dbReference>
<keyword evidence="3" id="KW-1185">Reference proteome</keyword>
<dbReference type="SUPFAM" id="SSF160631">
    <property type="entry name" value="SMI1/KNR4-like"/>
    <property type="match status" value="1"/>
</dbReference>
<dbReference type="Gene3D" id="3.40.1580.10">
    <property type="entry name" value="SMI1/KNR4-like"/>
    <property type="match status" value="1"/>
</dbReference>
<proteinExistence type="predicted"/>
<reference evidence="2 3" key="1">
    <citation type="submission" date="2023-07" db="EMBL/GenBank/DDBJ databases">
        <title>Genomic Encyclopedia of Type Strains, Phase IV (KMG-IV): sequencing the most valuable type-strain genomes for metagenomic binning, comparative biology and taxonomic classification.</title>
        <authorList>
            <person name="Goeker M."/>
        </authorList>
    </citation>
    <scope>NUCLEOTIDE SEQUENCE [LARGE SCALE GENOMIC DNA]</scope>
    <source>
        <strain evidence="2 3">DSM 12751</strain>
    </source>
</reference>
<name>A0ABT9VXP3_9BACI</name>
<dbReference type="InterPro" id="IPR051873">
    <property type="entry name" value="KNR4/SMI1_regulator"/>
</dbReference>
<dbReference type="EMBL" id="JAUSTY010000005">
    <property type="protein sequence ID" value="MDQ0165763.1"/>
    <property type="molecule type" value="Genomic_DNA"/>
</dbReference>
<accession>A0ABT9VXP3</accession>
<evidence type="ECO:0000259" key="1">
    <source>
        <dbReference type="Pfam" id="PF09346"/>
    </source>
</evidence>
<protein>
    <submittedName>
        <fullName evidence="2">Cell wall assembly regulator SMI1</fullName>
    </submittedName>
</protein>
<evidence type="ECO:0000313" key="2">
    <source>
        <dbReference type="EMBL" id="MDQ0165763.1"/>
    </source>
</evidence>
<feature type="domain" description="Knr4/Smi1-like" evidence="1">
    <location>
        <begin position="2"/>
        <end position="122"/>
    </location>
</feature>
<gene>
    <name evidence="2" type="ORF">J2S11_001664</name>
</gene>
<sequence length="168" mass="18836">MKELYSLCNGDNDTFIAGSFLGMKFLSLDKVYSEWNRQKELLSSLSAADLQNMNEQCTSLDPGRVKCHCLNNLWLPLADDAGGNYIGIDLDPDVKGISGQIINFGNDENEKIVIADSIHEFVAFIANVIESDECVLEEFEGEEVFVFDGYWHALDYLKARRTSGSEYS</sequence>
<dbReference type="InterPro" id="IPR018958">
    <property type="entry name" value="Knr4/Smi1-like_dom"/>
</dbReference>
<dbReference type="RefSeq" id="WP_307393239.1">
    <property type="nucleotide sequence ID" value="NZ_BAAADK010000011.1"/>
</dbReference>
<dbReference type="PANTHER" id="PTHR47432:SF1">
    <property type="entry name" value="CELL WALL ASSEMBLY REGULATOR SMI1"/>
    <property type="match status" value="1"/>
</dbReference>
<dbReference type="Pfam" id="PF09346">
    <property type="entry name" value="SMI1_KNR4"/>
    <property type="match status" value="1"/>
</dbReference>
<dbReference type="InterPro" id="IPR037883">
    <property type="entry name" value="Knr4/Smi1-like_sf"/>
</dbReference>
<comment type="caution">
    <text evidence="2">The sequence shown here is derived from an EMBL/GenBank/DDBJ whole genome shotgun (WGS) entry which is preliminary data.</text>
</comment>
<organism evidence="2 3">
    <name type="scientific">Caldalkalibacillus horti</name>
    <dbReference type="NCBI Taxonomy" id="77523"/>
    <lineage>
        <taxon>Bacteria</taxon>
        <taxon>Bacillati</taxon>
        <taxon>Bacillota</taxon>
        <taxon>Bacilli</taxon>
        <taxon>Bacillales</taxon>
        <taxon>Bacillaceae</taxon>
        <taxon>Caldalkalibacillus</taxon>
    </lineage>
</organism>